<protein>
    <submittedName>
        <fullName evidence="1">Uncharacterized protein</fullName>
    </submittedName>
</protein>
<reference evidence="1 2" key="1">
    <citation type="submission" date="2021-07" db="EMBL/GenBank/DDBJ databases">
        <authorList>
            <person name="Palmer J.M."/>
        </authorList>
    </citation>
    <scope>NUCLEOTIDE SEQUENCE [LARGE SCALE GENOMIC DNA]</scope>
    <source>
        <strain evidence="1 2">AT_MEX2019</strain>
        <tissue evidence="1">Muscle</tissue>
    </source>
</reference>
<keyword evidence="2" id="KW-1185">Reference proteome</keyword>
<comment type="caution">
    <text evidence="1">The sequence shown here is derived from an EMBL/GenBank/DDBJ whole genome shotgun (WGS) entry which is preliminary data.</text>
</comment>
<organism evidence="1 2">
    <name type="scientific">Ataeniobius toweri</name>
    <dbReference type="NCBI Taxonomy" id="208326"/>
    <lineage>
        <taxon>Eukaryota</taxon>
        <taxon>Metazoa</taxon>
        <taxon>Chordata</taxon>
        <taxon>Craniata</taxon>
        <taxon>Vertebrata</taxon>
        <taxon>Euteleostomi</taxon>
        <taxon>Actinopterygii</taxon>
        <taxon>Neopterygii</taxon>
        <taxon>Teleostei</taxon>
        <taxon>Neoteleostei</taxon>
        <taxon>Acanthomorphata</taxon>
        <taxon>Ovalentaria</taxon>
        <taxon>Atherinomorphae</taxon>
        <taxon>Cyprinodontiformes</taxon>
        <taxon>Goodeidae</taxon>
        <taxon>Ataeniobius</taxon>
    </lineage>
</organism>
<proteinExistence type="predicted"/>
<dbReference type="EMBL" id="JAHUTI010060077">
    <property type="protein sequence ID" value="MED6251635.1"/>
    <property type="molecule type" value="Genomic_DNA"/>
</dbReference>
<evidence type="ECO:0000313" key="2">
    <source>
        <dbReference type="Proteomes" id="UP001345963"/>
    </source>
</evidence>
<evidence type="ECO:0000313" key="1">
    <source>
        <dbReference type="EMBL" id="MED6251635.1"/>
    </source>
</evidence>
<sequence length="115" mass="13119">MSSDSAMLLWINLPVTQQVLTDLRQNCKVTEFLGTGERSKRDPILLELLLLPLTKLNYLSCTWQTAGKCARVVKATAAFFLPTLINHKHTHMYALIQAAVLKFLIWNFSSKKHDF</sequence>
<name>A0ABU7BPZ2_9TELE</name>
<accession>A0ABU7BPZ2</accession>
<dbReference type="Proteomes" id="UP001345963">
    <property type="component" value="Unassembled WGS sequence"/>
</dbReference>
<gene>
    <name evidence="1" type="ORF">ATANTOWER_000704</name>
</gene>